<dbReference type="InterPro" id="IPR004761">
    <property type="entry name" value="Spore_GerAB"/>
</dbReference>
<dbReference type="PANTHER" id="PTHR34975">
    <property type="entry name" value="SPORE GERMINATION PROTEIN A2"/>
    <property type="match status" value="1"/>
</dbReference>
<feature type="transmembrane region" description="Helical" evidence="8">
    <location>
        <begin position="292"/>
        <end position="312"/>
    </location>
</feature>
<dbReference type="GO" id="GO:0016020">
    <property type="term" value="C:membrane"/>
    <property type="evidence" value="ECO:0007669"/>
    <property type="project" value="UniProtKB-SubCell"/>
</dbReference>
<reference evidence="9 10" key="1">
    <citation type="submission" date="2019-02" db="EMBL/GenBank/DDBJ databases">
        <title>Paenibacillus sp. nov., isolated from surface-sterilized tissue of Thalictrum simplex L.</title>
        <authorList>
            <person name="Tuo L."/>
        </authorList>
    </citation>
    <scope>NUCLEOTIDE SEQUENCE [LARGE SCALE GENOMIC DNA]</scope>
    <source>
        <strain evidence="9 10">N2SHLJ1</strain>
    </source>
</reference>
<keyword evidence="4" id="KW-0309">Germination</keyword>
<protein>
    <submittedName>
        <fullName evidence="9">Uncharacterized protein</fullName>
    </submittedName>
</protein>
<evidence type="ECO:0000256" key="8">
    <source>
        <dbReference type="SAM" id="Phobius"/>
    </source>
</evidence>
<keyword evidence="7 8" id="KW-0472">Membrane</keyword>
<dbReference type="RefSeq" id="WP_131013429.1">
    <property type="nucleotide sequence ID" value="NZ_SIRE01000007.1"/>
</dbReference>
<feature type="transmembrane region" description="Helical" evidence="8">
    <location>
        <begin position="210"/>
        <end position="233"/>
    </location>
</feature>
<keyword evidence="5 8" id="KW-0812">Transmembrane</keyword>
<evidence type="ECO:0000256" key="1">
    <source>
        <dbReference type="ARBA" id="ARBA00004141"/>
    </source>
</evidence>
<proteinExistence type="inferred from homology"/>
<keyword evidence="3" id="KW-0813">Transport</keyword>
<feature type="transmembrane region" description="Helical" evidence="8">
    <location>
        <begin position="111"/>
        <end position="127"/>
    </location>
</feature>
<evidence type="ECO:0000256" key="6">
    <source>
        <dbReference type="ARBA" id="ARBA00022989"/>
    </source>
</evidence>
<dbReference type="Pfam" id="PF03845">
    <property type="entry name" value="Spore_permease"/>
    <property type="match status" value="1"/>
</dbReference>
<feature type="transmembrane region" description="Helical" evidence="8">
    <location>
        <begin position="332"/>
        <end position="350"/>
    </location>
</feature>
<keyword evidence="10" id="KW-1185">Reference proteome</keyword>
<comment type="caution">
    <text evidence="9">The sequence shown here is derived from an EMBL/GenBank/DDBJ whole genome shotgun (WGS) entry which is preliminary data.</text>
</comment>
<feature type="transmembrane region" description="Helical" evidence="8">
    <location>
        <begin position="139"/>
        <end position="160"/>
    </location>
</feature>
<feature type="transmembrane region" description="Helical" evidence="8">
    <location>
        <begin position="39"/>
        <end position="59"/>
    </location>
</feature>
<sequence length="356" mass="40432">MNKVKPLAAFFIVHLSLMWHSYPQVSISSANSGHWEPIVLSLLAEAVLFAALLKGLSAFPNQSLMDIFDNKLKKWAARIVLLPFLCYLLLTLSLTTMMNTSLLTVTFLRDTPIWVLTLLLVIPLYAVRQGLEGIFRATLVFMIISGPVILFSLASTAANYDIHNVMPFWDTKLSFLSNPAYYSSLLAFSGFTVVGFFSGKDRVLFSRWRYILPAFLILLVCYLLFTYIPLLIFGKEAASKLQYAMSMSMDTVEIEWLFFDRLSLFYIIASLVLVFVYASLLLWMMVEVTRKLYLPVPVTYLQIGFTCAAYGITMSIPNQTTGEKLFNLDSRISIYCMVAVPVIVYMMSWSKRRSPV</sequence>
<evidence type="ECO:0000256" key="2">
    <source>
        <dbReference type="ARBA" id="ARBA00007998"/>
    </source>
</evidence>
<dbReference type="GO" id="GO:0009847">
    <property type="term" value="P:spore germination"/>
    <property type="evidence" value="ECO:0007669"/>
    <property type="project" value="InterPro"/>
</dbReference>
<dbReference type="AlphaFoldDB" id="A0A4Q9DRQ7"/>
<evidence type="ECO:0000313" key="9">
    <source>
        <dbReference type="EMBL" id="TBL79484.1"/>
    </source>
</evidence>
<gene>
    <name evidence="9" type="ORF">EYB31_11280</name>
</gene>
<comment type="similarity">
    <text evidence="2">Belongs to the amino acid-polyamine-organocation (APC) superfamily. Spore germination protein (SGP) (TC 2.A.3.9) family.</text>
</comment>
<comment type="subcellular location">
    <subcellularLocation>
        <location evidence="1">Membrane</location>
        <topology evidence="1">Multi-pass membrane protein</topology>
    </subcellularLocation>
</comment>
<accession>A0A4Q9DRQ7</accession>
<dbReference type="PANTHER" id="PTHR34975:SF2">
    <property type="entry name" value="SPORE GERMINATION PROTEIN A2"/>
    <property type="match status" value="1"/>
</dbReference>
<evidence type="ECO:0000313" key="10">
    <source>
        <dbReference type="Proteomes" id="UP000293142"/>
    </source>
</evidence>
<name>A0A4Q9DRQ7_9BACL</name>
<feature type="transmembrane region" description="Helical" evidence="8">
    <location>
        <begin position="264"/>
        <end position="285"/>
    </location>
</feature>
<keyword evidence="6 8" id="KW-1133">Transmembrane helix</keyword>
<feature type="transmembrane region" description="Helical" evidence="8">
    <location>
        <begin position="180"/>
        <end position="198"/>
    </location>
</feature>
<dbReference type="EMBL" id="SIRE01000007">
    <property type="protein sequence ID" value="TBL79484.1"/>
    <property type="molecule type" value="Genomic_DNA"/>
</dbReference>
<evidence type="ECO:0000256" key="4">
    <source>
        <dbReference type="ARBA" id="ARBA00022544"/>
    </source>
</evidence>
<feature type="transmembrane region" description="Helical" evidence="8">
    <location>
        <begin position="79"/>
        <end position="99"/>
    </location>
</feature>
<evidence type="ECO:0000256" key="3">
    <source>
        <dbReference type="ARBA" id="ARBA00022448"/>
    </source>
</evidence>
<evidence type="ECO:0000256" key="5">
    <source>
        <dbReference type="ARBA" id="ARBA00022692"/>
    </source>
</evidence>
<evidence type="ECO:0000256" key="7">
    <source>
        <dbReference type="ARBA" id="ARBA00023136"/>
    </source>
</evidence>
<dbReference type="Proteomes" id="UP000293142">
    <property type="component" value="Unassembled WGS sequence"/>
</dbReference>
<dbReference type="OrthoDB" id="2381278at2"/>
<organism evidence="9 10">
    <name type="scientific">Paenibacillus thalictri</name>
    <dbReference type="NCBI Taxonomy" id="2527873"/>
    <lineage>
        <taxon>Bacteria</taxon>
        <taxon>Bacillati</taxon>
        <taxon>Bacillota</taxon>
        <taxon>Bacilli</taxon>
        <taxon>Bacillales</taxon>
        <taxon>Paenibacillaceae</taxon>
        <taxon>Paenibacillus</taxon>
    </lineage>
</organism>